<evidence type="ECO:0000313" key="2">
    <source>
        <dbReference type="EMBL" id="MBM7619674.1"/>
    </source>
</evidence>
<keyword evidence="1" id="KW-1133">Transmembrane helix</keyword>
<comment type="caution">
    <text evidence="2">The sequence shown here is derived from an EMBL/GenBank/DDBJ whole genome shotgun (WGS) entry which is preliminary data.</text>
</comment>
<keyword evidence="1" id="KW-0472">Membrane</keyword>
<gene>
    <name evidence="2" type="ORF">JOC95_001526</name>
</gene>
<name>A0ABS2NYI3_9BACI</name>
<reference evidence="2 3" key="1">
    <citation type="submission" date="2021-01" db="EMBL/GenBank/DDBJ databases">
        <title>Genomic Encyclopedia of Type Strains, Phase IV (KMG-IV): sequencing the most valuable type-strain genomes for metagenomic binning, comparative biology and taxonomic classification.</title>
        <authorList>
            <person name="Goeker M."/>
        </authorList>
    </citation>
    <scope>NUCLEOTIDE SEQUENCE [LARGE SCALE GENOMIC DNA]</scope>
    <source>
        <strain evidence="2 3">DSM 25879</strain>
    </source>
</reference>
<organism evidence="2 3">
    <name type="scientific">Sutcliffiella tianshenii</name>
    <dbReference type="NCBI Taxonomy" id="1463404"/>
    <lineage>
        <taxon>Bacteria</taxon>
        <taxon>Bacillati</taxon>
        <taxon>Bacillota</taxon>
        <taxon>Bacilli</taxon>
        <taxon>Bacillales</taxon>
        <taxon>Bacillaceae</taxon>
        <taxon>Sutcliffiella</taxon>
    </lineage>
</organism>
<dbReference type="RefSeq" id="WP_204414855.1">
    <property type="nucleotide sequence ID" value="NZ_JAFBED010000003.1"/>
</dbReference>
<proteinExistence type="predicted"/>
<keyword evidence="1" id="KW-0812">Transmembrane</keyword>
<feature type="transmembrane region" description="Helical" evidence="1">
    <location>
        <begin position="119"/>
        <end position="139"/>
    </location>
</feature>
<evidence type="ECO:0000313" key="3">
    <source>
        <dbReference type="Proteomes" id="UP000737402"/>
    </source>
</evidence>
<evidence type="ECO:0000256" key="1">
    <source>
        <dbReference type="SAM" id="Phobius"/>
    </source>
</evidence>
<keyword evidence="3" id="KW-1185">Reference proteome</keyword>
<protein>
    <submittedName>
        <fullName evidence="2">Uncharacterized protein</fullName>
    </submittedName>
</protein>
<accession>A0ABS2NYI3</accession>
<sequence>MKFNQSLSLILLLVVVFCFSLPSKQFASWAYSFVVYEGDIYVISDEYVTEIDKEIGHVTKYSDKEGTYYGNFSNAYKKGTKYFSIKGVSTDTAIAVEDAGKYIKADWDGEYAGGKYNPIHLVIGGGLTIVILSLLILIVKKKVTSRNASFSKK</sequence>
<dbReference type="Proteomes" id="UP000737402">
    <property type="component" value="Unassembled WGS sequence"/>
</dbReference>
<dbReference type="EMBL" id="JAFBED010000003">
    <property type="protein sequence ID" value="MBM7619674.1"/>
    <property type="molecule type" value="Genomic_DNA"/>
</dbReference>